<keyword evidence="3" id="KW-1185">Reference proteome</keyword>
<dbReference type="Proteomes" id="UP001590950">
    <property type="component" value="Unassembled WGS sequence"/>
</dbReference>
<proteinExistence type="predicted"/>
<sequence length="290" mass="31957">MGVEDPYTLAKAAFELSTPYRRSQGRLISGTDHAAQGMDIGQTSNHYPHHDTVLNSYDPASNIDPSQQGQPYSAFQTSSNYFDGFSNSRFSNVRHKPGSSLMEPNANPNLLMEGFLWSGSRPSPFIEASTCRTQPQPGLAQSPCSMSVTSEDHHTLNSTQSPLQTRIDRHTGSSQGINNGPSSATSDGFASHPFIPTSVSYRPPDMQVAPSAIEEPEKPFEPFIGPSANINPPCSFAETKERTSRRKHKGSSAHDLASMNIEDDDTEYTTHKRKHKRHARRLPNLREDSD</sequence>
<dbReference type="EMBL" id="JBEFKJ010000033">
    <property type="protein sequence ID" value="KAL2038245.1"/>
    <property type="molecule type" value="Genomic_DNA"/>
</dbReference>
<feature type="compositionally biased region" description="Basic residues" evidence="1">
    <location>
        <begin position="271"/>
        <end position="283"/>
    </location>
</feature>
<protein>
    <submittedName>
        <fullName evidence="2">Uncharacterized protein</fullName>
    </submittedName>
</protein>
<organism evidence="2 3">
    <name type="scientific">Stereocaulon virgatum</name>
    <dbReference type="NCBI Taxonomy" id="373712"/>
    <lineage>
        <taxon>Eukaryota</taxon>
        <taxon>Fungi</taxon>
        <taxon>Dikarya</taxon>
        <taxon>Ascomycota</taxon>
        <taxon>Pezizomycotina</taxon>
        <taxon>Lecanoromycetes</taxon>
        <taxon>OSLEUM clade</taxon>
        <taxon>Lecanoromycetidae</taxon>
        <taxon>Lecanorales</taxon>
        <taxon>Lecanorineae</taxon>
        <taxon>Stereocaulaceae</taxon>
        <taxon>Stereocaulon</taxon>
    </lineage>
</organism>
<feature type="region of interest" description="Disordered" evidence="1">
    <location>
        <begin position="130"/>
        <end position="191"/>
    </location>
</feature>
<accession>A0ABR3ZYF9</accession>
<evidence type="ECO:0000313" key="2">
    <source>
        <dbReference type="EMBL" id="KAL2038245.1"/>
    </source>
</evidence>
<reference evidence="2 3" key="1">
    <citation type="submission" date="2024-09" db="EMBL/GenBank/DDBJ databases">
        <title>Rethinking Asexuality: The Enigmatic Case of Functional Sexual Genes in Lepraria (Stereocaulaceae).</title>
        <authorList>
            <person name="Doellman M."/>
            <person name="Sun Y."/>
            <person name="Barcenas-Pena A."/>
            <person name="Lumbsch H.T."/>
            <person name="Grewe F."/>
        </authorList>
    </citation>
    <scope>NUCLEOTIDE SEQUENCE [LARGE SCALE GENOMIC DNA]</scope>
    <source>
        <strain evidence="2 3">Mercado 3170</strain>
    </source>
</reference>
<comment type="caution">
    <text evidence="2">The sequence shown here is derived from an EMBL/GenBank/DDBJ whole genome shotgun (WGS) entry which is preliminary data.</text>
</comment>
<gene>
    <name evidence="2" type="ORF">N7G274_008894</name>
</gene>
<evidence type="ECO:0000313" key="3">
    <source>
        <dbReference type="Proteomes" id="UP001590950"/>
    </source>
</evidence>
<feature type="compositionally biased region" description="Polar residues" evidence="1">
    <location>
        <begin position="172"/>
        <end position="188"/>
    </location>
</feature>
<feature type="region of interest" description="Disordered" evidence="1">
    <location>
        <begin position="223"/>
        <end position="290"/>
    </location>
</feature>
<name>A0ABR3ZYF9_9LECA</name>
<evidence type="ECO:0000256" key="1">
    <source>
        <dbReference type="SAM" id="MobiDB-lite"/>
    </source>
</evidence>